<dbReference type="Proteomes" id="UP001174691">
    <property type="component" value="Unassembled WGS sequence"/>
</dbReference>
<dbReference type="AlphaFoldDB" id="A0AA38RS68"/>
<keyword evidence="3" id="KW-1185">Reference proteome</keyword>
<comment type="caution">
    <text evidence="2">The sequence shown here is derived from an EMBL/GenBank/DDBJ whole genome shotgun (WGS) entry which is preliminary data.</text>
</comment>
<evidence type="ECO:0000313" key="3">
    <source>
        <dbReference type="Proteomes" id="UP001174691"/>
    </source>
</evidence>
<evidence type="ECO:0000313" key="2">
    <source>
        <dbReference type="EMBL" id="KAJ9149565.1"/>
    </source>
</evidence>
<organism evidence="2 3">
    <name type="scientific">Coniochaeta hoffmannii</name>
    <dbReference type="NCBI Taxonomy" id="91930"/>
    <lineage>
        <taxon>Eukaryota</taxon>
        <taxon>Fungi</taxon>
        <taxon>Dikarya</taxon>
        <taxon>Ascomycota</taxon>
        <taxon>Pezizomycotina</taxon>
        <taxon>Sordariomycetes</taxon>
        <taxon>Sordariomycetidae</taxon>
        <taxon>Coniochaetales</taxon>
        <taxon>Coniochaetaceae</taxon>
        <taxon>Coniochaeta</taxon>
    </lineage>
</organism>
<protein>
    <submittedName>
        <fullName evidence="2">Uncharacterized protein</fullName>
    </submittedName>
</protein>
<gene>
    <name evidence="2" type="ORF">NKR19_g5667</name>
</gene>
<dbReference type="EMBL" id="JANBVN010000079">
    <property type="protein sequence ID" value="KAJ9149565.1"/>
    <property type="molecule type" value="Genomic_DNA"/>
</dbReference>
<evidence type="ECO:0000256" key="1">
    <source>
        <dbReference type="SAM" id="MobiDB-lite"/>
    </source>
</evidence>
<feature type="compositionally biased region" description="Low complexity" evidence="1">
    <location>
        <begin position="39"/>
        <end position="53"/>
    </location>
</feature>
<name>A0AA38RS68_9PEZI</name>
<proteinExistence type="predicted"/>
<feature type="compositionally biased region" description="Low complexity" evidence="1">
    <location>
        <begin position="8"/>
        <end position="30"/>
    </location>
</feature>
<accession>A0AA38RS68</accession>
<sequence length="133" mass="14719">MADSYFPSSHRSSFSSNSSSVVVEPSGTLRQRPEPPALRPAQPARAQTTAAPTYSSAQAHKVDALSRNFPKPDHEPTLEEMLARPPQKWSVGHYVKNAREARTPVQDKEQQARAFADAKRELLAAKEALERGR</sequence>
<feature type="compositionally biased region" description="Basic and acidic residues" evidence="1">
    <location>
        <begin position="60"/>
        <end position="77"/>
    </location>
</feature>
<feature type="region of interest" description="Disordered" evidence="1">
    <location>
        <begin position="1"/>
        <end position="85"/>
    </location>
</feature>
<reference evidence="2" key="1">
    <citation type="submission" date="2022-07" db="EMBL/GenBank/DDBJ databases">
        <title>Fungi with potential for degradation of polypropylene.</title>
        <authorList>
            <person name="Gostincar C."/>
        </authorList>
    </citation>
    <scope>NUCLEOTIDE SEQUENCE</scope>
    <source>
        <strain evidence="2">EXF-13287</strain>
    </source>
</reference>